<dbReference type="SMART" id="SM00020">
    <property type="entry name" value="Tryp_SPc"/>
    <property type="match status" value="1"/>
</dbReference>
<dbReference type="PROSITE" id="PS00134">
    <property type="entry name" value="TRYPSIN_HIS"/>
    <property type="match status" value="1"/>
</dbReference>
<dbReference type="Pfam" id="PF00089">
    <property type="entry name" value="Trypsin"/>
    <property type="match status" value="1"/>
</dbReference>
<dbReference type="GO" id="GO:0004252">
    <property type="term" value="F:serine-type endopeptidase activity"/>
    <property type="evidence" value="ECO:0007669"/>
    <property type="project" value="InterPro"/>
</dbReference>
<name>A0AAW0UJB4_SCYPA</name>
<reference evidence="8 9" key="1">
    <citation type="submission" date="2023-03" db="EMBL/GenBank/DDBJ databases">
        <title>High-quality genome of Scylla paramamosain provides insights in environmental adaptation.</title>
        <authorList>
            <person name="Zhang L."/>
        </authorList>
    </citation>
    <scope>NUCLEOTIDE SEQUENCE [LARGE SCALE GENOMIC DNA]</scope>
    <source>
        <strain evidence="8">LZ_2023a</strain>
        <tissue evidence="8">Muscle</tissue>
    </source>
</reference>
<dbReference type="PROSITE" id="PS00135">
    <property type="entry name" value="TRYPSIN_SER"/>
    <property type="match status" value="1"/>
</dbReference>
<dbReference type="Gene3D" id="2.40.10.10">
    <property type="entry name" value="Trypsin-like serine proteases"/>
    <property type="match status" value="1"/>
</dbReference>
<dbReference type="PANTHER" id="PTHR24252">
    <property type="entry name" value="ACROSIN-RELATED"/>
    <property type="match status" value="1"/>
</dbReference>
<dbReference type="InterPro" id="IPR018114">
    <property type="entry name" value="TRYPSIN_HIS"/>
</dbReference>
<feature type="signal peptide" evidence="6">
    <location>
        <begin position="1"/>
        <end position="23"/>
    </location>
</feature>
<sequence>MACVRVVALVVVVTLSGRWRCQGEVLAVPHMMDPLQKSLQRFGNISKMGAMLPRLGATVRTSTTRGGGERLEVESTQQLSSLSAVLDCNKTFALDDGQVALLYSRSDLYRYTCRQKFTAINLDSKLEFACHSLSLKFNCFLEALKVTVDGEEEVYCSNDVVPARKGKEVEVEYVRKIGGINGMYVCTVTAEMTLPSRLTENPCGVTSSMENGVRVGAAPPVLRVVGGQDASQGEYPWMAFLIMQAGKYRFSCGGTLISSTHVLSAAHCFDGEIVETIEVGLGNVHRVMVGGSAPWTWFLTSNFKIHPDYSSDTIHNDLALVILDSPVTFTDFIRPACLPTADRNLEGATLTATGWGLTDYDDAGGELPIVLQEVELTAWNNAECQDVWRNIMSSHVLLNSQLCASRPGKDTCSGDSGGPLLLKADGRWTVVGVTSYGYKCAEIGKPGVYTRVSKYLSWINCLIQGDECEEGARGGHSLLGRLAGTEAPAGSHVVGRRNQVK</sequence>
<gene>
    <name evidence="8" type="ORF">O3P69_003880</name>
</gene>
<organism evidence="8 9">
    <name type="scientific">Scylla paramamosain</name>
    <name type="common">Mud crab</name>
    <dbReference type="NCBI Taxonomy" id="85552"/>
    <lineage>
        <taxon>Eukaryota</taxon>
        <taxon>Metazoa</taxon>
        <taxon>Ecdysozoa</taxon>
        <taxon>Arthropoda</taxon>
        <taxon>Crustacea</taxon>
        <taxon>Multicrustacea</taxon>
        <taxon>Malacostraca</taxon>
        <taxon>Eumalacostraca</taxon>
        <taxon>Eucarida</taxon>
        <taxon>Decapoda</taxon>
        <taxon>Pleocyemata</taxon>
        <taxon>Brachyura</taxon>
        <taxon>Eubrachyura</taxon>
        <taxon>Portunoidea</taxon>
        <taxon>Portunidae</taxon>
        <taxon>Portuninae</taxon>
        <taxon>Scylla</taxon>
    </lineage>
</organism>
<dbReference type="PANTHER" id="PTHR24252:SF7">
    <property type="entry name" value="HYALIN"/>
    <property type="match status" value="1"/>
</dbReference>
<evidence type="ECO:0000256" key="1">
    <source>
        <dbReference type="ARBA" id="ARBA00022670"/>
    </source>
</evidence>
<dbReference type="InterPro" id="IPR001254">
    <property type="entry name" value="Trypsin_dom"/>
</dbReference>
<accession>A0AAW0UJB4</accession>
<dbReference type="PROSITE" id="PS50240">
    <property type="entry name" value="TRYPSIN_DOM"/>
    <property type="match status" value="1"/>
</dbReference>
<evidence type="ECO:0000259" key="7">
    <source>
        <dbReference type="PROSITE" id="PS50240"/>
    </source>
</evidence>
<feature type="domain" description="Peptidase S1" evidence="7">
    <location>
        <begin position="224"/>
        <end position="464"/>
    </location>
</feature>
<dbReference type="PRINTS" id="PR00722">
    <property type="entry name" value="CHYMOTRYPSIN"/>
</dbReference>
<protein>
    <recommendedName>
        <fullName evidence="7">Peptidase S1 domain-containing protein</fullName>
    </recommendedName>
</protein>
<evidence type="ECO:0000313" key="9">
    <source>
        <dbReference type="Proteomes" id="UP001487740"/>
    </source>
</evidence>
<keyword evidence="4" id="KW-1015">Disulfide bond</keyword>
<keyword evidence="2 5" id="KW-0378">Hydrolase</keyword>
<keyword evidence="6" id="KW-0732">Signal</keyword>
<dbReference type="AlphaFoldDB" id="A0AAW0UJB4"/>
<evidence type="ECO:0000256" key="3">
    <source>
        <dbReference type="ARBA" id="ARBA00022825"/>
    </source>
</evidence>
<proteinExistence type="predicted"/>
<dbReference type="InterPro" id="IPR043504">
    <property type="entry name" value="Peptidase_S1_PA_chymotrypsin"/>
</dbReference>
<feature type="chain" id="PRO_5043597990" description="Peptidase S1 domain-containing protein" evidence="6">
    <location>
        <begin position="24"/>
        <end position="501"/>
    </location>
</feature>
<keyword evidence="1 5" id="KW-0645">Protease</keyword>
<dbReference type="GO" id="GO:0006508">
    <property type="term" value="P:proteolysis"/>
    <property type="evidence" value="ECO:0007669"/>
    <property type="project" value="UniProtKB-KW"/>
</dbReference>
<keyword evidence="3 5" id="KW-0720">Serine protease</keyword>
<keyword evidence="9" id="KW-1185">Reference proteome</keyword>
<dbReference type="InterPro" id="IPR001314">
    <property type="entry name" value="Peptidase_S1A"/>
</dbReference>
<dbReference type="InterPro" id="IPR033116">
    <property type="entry name" value="TRYPSIN_SER"/>
</dbReference>
<dbReference type="SUPFAM" id="SSF50494">
    <property type="entry name" value="Trypsin-like serine proteases"/>
    <property type="match status" value="1"/>
</dbReference>
<dbReference type="FunFam" id="2.40.10.10:FF:000006">
    <property type="entry name" value="Serine proteinase stubble"/>
    <property type="match status" value="1"/>
</dbReference>
<comment type="caution">
    <text evidence="8">The sequence shown here is derived from an EMBL/GenBank/DDBJ whole genome shotgun (WGS) entry which is preliminary data.</text>
</comment>
<dbReference type="CDD" id="cd00190">
    <property type="entry name" value="Tryp_SPc"/>
    <property type="match status" value="1"/>
</dbReference>
<evidence type="ECO:0000256" key="5">
    <source>
        <dbReference type="RuleBase" id="RU363034"/>
    </source>
</evidence>
<dbReference type="Proteomes" id="UP001487740">
    <property type="component" value="Unassembled WGS sequence"/>
</dbReference>
<dbReference type="InterPro" id="IPR009003">
    <property type="entry name" value="Peptidase_S1_PA"/>
</dbReference>
<evidence type="ECO:0000256" key="4">
    <source>
        <dbReference type="ARBA" id="ARBA00023157"/>
    </source>
</evidence>
<evidence type="ECO:0000256" key="6">
    <source>
        <dbReference type="SAM" id="SignalP"/>
    </source>
</evidence>
<dbReference type="EMBL" id="JARAKH010000012">
    <property type="protein sequence ID" value="KAK8398267.1"/>
    <property type="molecule type" value="Genomic_DNA"/>
</dbReference>
<evidence type="ECO:0000256" key="2">
    <source>
        <dbReference type="ARBA" id="ARBA00022801"/>
    </source>
</evidence>
<evidence type="ECO:0000313" key="8">
    <source>
        <dbReference type="EMBL" id="KAK8398267.1"/>
    </source>
</evidence>